<dbReference type="Gene3D" id="1.10.630.10">
    <property type="entry name" value="Cytochrome P450"/>
    <property type="match status" value="1"/>
</dbReference>
<organism evidence="16 17">
    <name type="scientific">Tieghemostelium lacteum</name>
    <name type="common">Slime mold</name>
    <name type="synonym">Dictyostelium lacteum</name>
    <dbReference type="NCBI Taxonomy" id="361077"/>
    <lineage>
        <taxon>Eukaryota</taxon>
        <taxon>Amoebozoa</taxon>
        <taxon>Evosea</taxon>
        <taxon>Eumycetozoa</taxon>
        <taxon>Dictyostelia</taxon>
        <taxon>Dictyosteliales</taxon>
        <taxon>Raperosteliaceae</taxon>
        <taxon>Tieghemostelium</taxon>
    </lineage>
</organism>
<evidence type="ECO:0000256" key="10">
    <source>
        <dbReference type="ARBA" id="ARBA00023002"/>
    </source>
</evidence>
<dbReference type="InterPro" id="IPR050182">
    <property type="entry name" value="Cytochrome_P450_fam2"/>
</dbReference>
<evidence type="ECO:0000256" key="1">
    <source>
        <dbReference type="ARBA" id="ARBA00001971"/>
    </source>
</evidence>
<gene>
    <name evidence="16" type="ORF">DLAC_00641</name>
</gene>
<evidence type="ECO:0000256" key="11">
    <source>
        <dbReference type="ARBA" id="ARBA00023004"/>
    </source>
</evidence>
<dbReference type="PRINTS" id="PR00385">
    <property type="entry name" value="P450"/>
</dbReference>
<dbReference type="Proteomes" id="UP000076078">
    <property type="component" value="Unassembled WGS sequence"/>
</dbReference>
<evidence type="ECO:0000256" key="12">
    <source>
        <dbReference type="ARBA" id="ARBA00023033"/>
    </source>
</evidence>
<dbReference type="FunFam" id="1.10.630.10:FF:000238">
    <property type="entry name" value="Cytochrome P450 2A6"/>
    <property type="match status" value="1"/>
</dbReference>
<proteinExistence type="inferred from homology"/>
<keyword evidence="11 14" id="KW-0408">Iron</keyword>
<evidence type="ECO:0000256" key="5">
    <source>
        <dbReference type="ARBA" id="ARBA00010617"/>
    </source>
</evidence>
<dbReference type="GO" id="GO:0020037">
    <property type="term" value="F:heme binding"/>
    <property type="evidence" value="ECO:0007669"/>
    <property type="project" value="InterPro"/>
</dbReference>
<dbReference type="InterPro" id="IPR017972">
    <property type="entry name" value="Cyt_P450_CS"/>
</dbReference>
<dbReference type="CDD" id="cd20617">
    <property type="entry name" value="CYP1_2-like"/>
    <property type="match status" value="1"/>
</dbReference>
<dbReference type="InterPro" id="IPR002401">
    <property type="entry name" value="Cyt_P450_E_grp-I"/>
</dbReference>
<dbReference type="PROSITE" id="PS00086">
    <property type="entry name" value="CYTOCHROME_P450"/>
    <property type="match status" value="1"/>
</dbReference>
<dbReference type="PANTHER" id="PTHR24300">
    <property type="entry name" value="CYTOCHROME P450 508A4-RELATED"/>
    <property type="match status" value="1"/>
</dbReference>
<dbReference type="EMBL" id="LODT01000001">
    <property type="protein sequence ID" value="KYR03141.1"/>
    <property type="molecule type" value="Genomic_DNA"/>
</dbReference>
<comment type="similarity">
    <text evidence="5 15">Belongs to the cytochrome P450 family.</text>
</comment>
<protein>
    <submittedName>
        <fullName evidence="16">Cytochrome P450 family protein</fullName>
    </submittedName>
</protein>
<dbReference type="STRING" id="361077.A0A152AAI5"/>
<keyword evidence="9" id="KW-0492">Microsome</keyword>
<evidence type="ECO:0000256" key="4">
    <source>
        <dbReference type="ARBA" id="ARBA00004406"/>
    </source>
</evidence>
<dbReference type="Pfam" id="PF00067">
    <property type="entry name" value="p450"/>
    <property type="match status" value="1"/>
</dbReference>
<comment type="cofactor">
    <cofactor evidence="1 14">
        <name>heme</name>
        <dbReference type="ChEBI" id="CHEBI:30413"/>
    </cofactor>
</comment>
<comment type="caution">
    <text evidence="16">The sequence shown here is derived from an EMBL/GenBank/DDBJ whole genome shotgun (WGS) entry which is preliminary data.</text>
</comment>
<dbReference type="PANTHER" id="PTHR24300:SF417">
    <property type="entry name" value="CYTOCHROME P450 508B1-RELATED"/>
    <property type="match status" value="1"/>
</dbReference>
<evidence type="ECO:0000256" key="2">
    <source>
        <dbReference type="ARBA" id="ARBA00004167"/>
    </source>
</evidence>
<sequence>MLLVLNILFLLLVFYFVYDYNKKNKRYKNELTLRALPVLGHLHLLSRRVHESLFNLMNQYKIKTIRLWLGDNPTLVVMDPEILQEIYVKNFSNFNDRFELPVLKWYSNGYRTLTNAAGQDWKDTKSMVIRVFSNIKIRQVSHIFEDQCQKMIKAMKNQNGSAINIKPFTQKYTFNNLCKYLYSLETPYDDTNVANYQKIEGLLKSMEKIFEISGPKIADMFKFLSPLRDVYFSLFRPEISILKKYINEIFQDHLKTIDYENPRDLMDILITELDIKKHPENISKIEDVGFDLLIAGSETSSLTVQWFILIMANYPEVQKKMYVEIKSIIDSQNVDKKSSNVHIRLQNRNSTPYVNAVIKEIMRYKPTGPFNLPRKAANDITIKDIFIPKGTQILHFHYGMLKSEDFWLRSNEFLPERFINDNHSDVFFPFSLGNRNCIGVNLAQDQIYLGVTNLISNFKIKPPPGVEKLDETECPGLALSPVPFKVILENR</sequence>
<evidence type="ECO:0000256" key="9">
    <source>
        <dbReference type="ARBA" id="ARBA00022848"/>
    </source>
</evidence>
<accession>A0A152AAI5</accession>
<feature type="binding site" description="axial binding residue" evidence="14">
    <location>
        <position position="437"/>
    </location>
    <ligand>
        <name>heme</name>
        <dbReference type="ChEBI" id="CHEBI:30413"/>
    </ligand>
    <ligandPart>
        <name>Fe</name>
        <dbReference type="ChEBI" id="CHEBI:18248"/>
    </ligandPart>
</feature>
<keyword evidence="8" id="KW-0256">Endoplasmic reticulum</keyword>
<dbReference type="OrthoDB" id="15258at2759"/>
<comment type="subcellular location">
    <subcellularLocation>
        <location evidence="4">Endoplasmic reticulum membrane</location>
        <topology evidence="4">Peripheral membrane protein</topology>
    </subcellularLocation>
    <subcellularLocation>
        <location evidence="2">Membrane</location>
        <topology evidence="2">Single-pass membrane protein</topology>
    </subcellularLocation>
    <subcellularLocation>
        <location evidence="3">Microsome membrane</location>
        <topology evidence="3">Peripheral membrane protein</topology>
    </subcellularLocation>
</comment>
<dbReference type="InterPro" id="IPR001128">
    <property type="entry name" value="Cyt_P450"/>
</dbReference>
<keyword evidence="6 14" id="KW-0349">Heme</keyword>
<keyword evidence="12 15" id="KW-0503">Monooxygenase</keyword>
<keyword evidence="10 15" id="KW-0560">Oxidoreductase</keyword>
<dbReference type="InParanoid" id="A0A152AAI5"/>
<evidence type="ECO:0000313" key="17">
    <source>
        <dbReference type="Proteomes" id="UP000076078"/>
    </source>
</evidence>
<dbReference type="InterPro" id="IPR036396">
    <property type="entry name" value="Cyt_P450_sf"/>
</dbReference>
<evidence type="ECO:0000256" key="8">
    <source>
        <dbReference type="ARBA" id="ARBA00022824"/>
    </source>
</evidence>
<dbReference type="GO" id="GO:0005789">
    <property type="term" value="C:endoplasmic reticulum membrane"/>
    <property type="evidence" value="ECO:0007669"/>
    <property type="project" value="UniProtKB-SubCell"/>
</dbReference>
<evidence type="ECO:0000256" key="3">
    <source>
        <dbReference type="ARBA" id="ARBA00004174"/>
    </source>
</evidence>
<dbReference type="SUPFAM" id="SSF48264">
    <property type="entry name" value="Cytochrome P450"/>
    <property type="match status" value="1"/>
</dbReference>
<name>A0A152AAI5_TIELA</name>
<dbReference type="OMA" id="FHDNFRI"/>
<keyword evidence="7 14" id="KW-0479">Metal-binding</keyword>
<reference evidence="16 17" key="1">
    <citation type="submission" date="2015-12" db="EMBL/GenBank/DDBJ databases">
        <title>Dictyostelia acquired genes for synthesis and detection of signals that induce cell-type specialization by lateral gene transfer from prokaryotes.</title>
        <authorList>
            <person name="Gloeckner G."/>
            <person name="Schaap P."/>
        </authorList>
    </citation>
    <scope>NUCLEOTIDE SEQUENCE [LARGE SCALE GENOMIC DNA]</scope>
    <source>
        <strain evidence="16 17">TK</strain>
    </source>
</reference>
<dbReference type="GO" id="GO:0016705">
    <property type="term" value="F:oxidoreductase activity, acting on paired donors, with incorporation or reduction of molecular oxygen"/>
    <property type="evidence" value="ECO:0007669"/>
    <property type="project" value="InterPro"/>
</dbReference>
<evidence type="ECO:0000256" key="6">
    <source>
        <dbReference type="ARBA" id="ARBA00022617"/>
    </source>
</evidence>
<evidence type="ECO:0000256" key="7">
    <source>
        <dbReference type="ARBA" id="ARBA00022723"/>
    </source>
</evidence>
<dbReference type="GO" id="GO:0005506">
    <property type="term" value="F:iron ion binding"/>
    <property type="evidence" value="ECO:0007669"/>
    <property type="project" value="InterPro"/>
</dbReference>
<evidence type="ECO:0000256" key="13">
    <source>
        <dbReference type="ARBA" id="ARBA00023136"/>
    </source>
</evidence>
<dbReference type="PRINTS" id="PR00463">
    <property type="entry name" value="EP450I"/>
</dbReference>
<evidence type="ECO:0000256" key="14">
    <source>
        <dbReference type="PIRSR" id="PIRSR602401-1"/>
    </source>
</evidence>
<dbReference type="AlphaFoldDB" id="A0A152AAI5"/>
<evidence type="ECO:0000256" key="15">
    <source>
        <dbReference type="RuleBase" id="RU000461"/>
    </source>
</evidence>
<keyword evidence="17" id="KW-1185">Reference proteome</keyword>
<keyword evidence="13" id="KW-0472">Membrane</keyword>
<dbReference type="GO" id="GO:0004497">
    <property type="term" value="F:monooxygenase activity"/>
    <property type="evidence" value="ECO:0007669"/>
    <property type="project" value="UniProtKB-KW"/>
</dbReference>
<evidence type="ECO:0000313" key="16">
    <source>
        <dbReference type="EMBL" id="KYR03141.1"/>
    </source>
</evidence>